<dbReference type="SUPFAM" id="SSF49854">
    <property type="entry name" value="Spermadhesin, CUB domain"/>
    <property type="match status" value="1"/>
</dbReference>
<reference evidence="6 7" key="1">
    <citation type="submission" date="2024-05" db="EMBL/GenBank/DDBJ databases">
        <authorList>
            <person name="Wallberg A."/>
        </authorList>
    </citation>
    <scope>NUCLEOTIDE SEQUENCE [LARGE SCALE GENOMIC DNA]</scope>
</reference>
<keyword evidence="7" id="KW-1185">Reference proteome</keyword>
<dbReference type="InterPro" id="IPR016186">
    <property type="entry name" value="C-type_lectin-like/link_sf"/>
</dbReference>
<dbReference type="Gene3D" id="2.60.120.290">
    <property type="entry name" value="Spermadhesin, CUB domain"/>
    <property type="match status" value="1"/>
</dbReference>
<sequence length="258" mass="29287">MHLFPLPFLLLMSVALSVSGKKRIYTGCGAEMTDVLEGFIDYPGEGHNYPNNAKCEWKITISEGKRFQVSFLRFATDNHKDILLVKNGKSGTSIGQFFGKNYNPAEFETAGNELWFHFSSDAMDTNKGFQLIWNTIDTKGDIEERLQNLEVELQSINHNQNSTHSKLDFLIEHLDYTPPDPPTNGECPGEKTFEEIEGTCYYFSSDHGEKLTWDQARKFCQDLSGLEGMNGRIADLAELRSESSFMSDRLLMEKIAQK</sequence>
<dbReference type="AlphaFoldDB" id="A0AAV2RP66"/>
<dbReference type="PROSITE" id="PS01180">
    <property type="entry name" value="CUB"/>
    <property type="match status" value="1"/>
</dbReference>
<dbReference type="InterPro" id="IPR000859">
    <property type="entry name" value="CUB_dom"/>
</dbReference>
<organism evidence="6 7">
    <name type="scientific">Meganyctiphanes norvegica</name>
    <name type="common">Northern krill</name>
    <name type="synonym">Thysanopoda norvegica</name>
    <dbReference type="NCBI Taxonomy" id="48144"/>
    <lineage>
        <taxon>Eukaryota</taxon>
        <taxon>Metazoa</taxon>
        <taxon>Ecdysozoa</taxon>
        <taxon>Arthropoda</taxon>
        <taxon>Crustacea</taxon>
        <taxon>Multicrustacea</taxon>
        <taxon>Malacostraca</taxon>
        <taxon>Eumalacostraca</taxon>
        <taxon>Eucarida</taxon>
        <taxon>Euphausiacea</taxon>
        <taxon>Euphausiidae</taxon>
        <taxon>Meganyctiphanes</taxon>
    </lineage>
</organism>
<dbReference type="Pfam" id="PF00431">
    <property type="entry name" value="CUB"/>
    <property type="match status" value="1"/>
</dbReference>
<protein>
    <recommendedName>
        <fullName evidence="5">CUB domain-containing protein</fullName>
    </recommendedName>
</protein>
<gene>
    <name evidence="6" type="ORF">MNOR_LOCUS27022</name>
</gene>
<dbReference type="SUPFAM" id="SSF56436">
    <property type="entry name" value="C-type lectin-like"/>
    <property type="match status" value="1"/>
</dbReference>
<proteinExistence type="predicted"/>
<evidence type="ECO:0000256" key="3">
    <source>
        <dbReference type="PROSITE-ProRule" id="PRU00059"/>
    </source>
</evidence>
<dbReference type="InterPro" id="IPR016187">
    <property type="entry name" value="CTDL_fold"/>
</dbReference>
<accession>A0AAV2RP66</accession>
<keyword evidence="4" id="KW-0732">Signal</keyword>
<comment type="caution">
    <text evidence="6">The sequence shown here is derived from an EMBL/GenBank/DDBJ whole genome shotgun (WGS) entry which is preliminary data.</text>
</comment>
<feature type="disulfide bond" evidence="3">
    <location>
        <begin position="28"/>
        <end position="55"/>
    </location>
</feature>
<keyword evidence="2 3" id="KW-1015">Disulfide bond</keyword>
<evidence type="ECO:0000256" key="4">
    <source>
        <dbReference type="SAM" id="SignalP"/>
    </source>
</evidence>
<dbReference type="Proteomes" id="UP001497623">
    <property type="component" value="Unassembled WGS sequence"/>
</dbReference>
<keyword evidence="1" id="KW-0677">Repeat</keyword>
<dbReference type="InterPro" id="IPR035914">
    <property type="entry name" value="Sperma_CUB_dom_sf"/>
</dbReference>
<evidence type="ECO:0000256" key="1">
    <source>
        <dbReference type="ARBA" id="ARBA00022737"/>
    </source>
</evidence>
<dbReference type="SMART" id="SM00042">
    <property type="entry name" value="CUB"/>
    <property type="match status" value="1"/>
</dbReference>
<feature type="non-terminal residue" evidence="6">
    <location>
        <position position="258"/>
    </location>
</feature>
<evidence type="ECO:0000256" key="2">
    <source>
        <dbReference type="ARBA" id="ARBA00023157"/>
    </source>
</evidence>
<dbReference type="CDD" id="cd00041">
    <property type="entry name" value="CUB"/>
    <property type="match status" value="1"/>
</dbReference>
<evidence type="ECO:0000313" key="7">
    <source>
        <dbReference type="Proteomes" id="UP001497623"/>
    </source>
</evidence>
<dbReference type="Gene3D" id="3.10.100.10">
    <property type="entry name" value="Mannose-Binding Protein A, subunit A"/>
    <property type="match status" value="1"/>
</dbReference>
<feature type="domain" description="CUB" evidence="5">
    <location>
        <begin position="28"/>
        <end position="136"/>
    </location>
</feature>
<name>A0AAV2RP66_MEGNR</name>
<dbReference type="EMBL" id="CAXKWB010027843">
    <property type="protein sequence ID" value="CAL4132565.1"/>
    <property type="molecule type" value="Genomic_DNA"/>
</dbReference>
<dbReference type="PANTHER" id="PTHR24251:SF37">
    <property type="entry name" value="CUB DOMAIN-CONTAINING PROTEIN"/>
    <property type="match status" value="1"/>
</dbReference>
<feature type="chain" id="PRO_5043438770" description="CUB domain-containing protein" evidence="4">
    <location>
        <begin position="21"/>
        <end position="258"/>
    </location>
</feature>
<evidence type="ECO:0000259" key="5">
    <source>
        <dbReference type="PROSITE" id="PS01180"/>
    </source>
</evidence>
<comment type="caution">
    <text evidence="3">Lacks conserved residue(s) required for the propagation of feature annotation.</text>
</comment>
<feature type="signal peptide" evidence="4">
    <location>
        <begin position="1"/>
        <end position="20"/>
    </location>
</feature>
<dbReference type="PANTHER" id="PTHR24251">
    <property type="entry name" value="OVOCHYMASE-RELATED"/>
    <property type="match status" value="1"/>
</dbReference>
<evidence type="ECO:0000313" key="6">
    <source>
        <dbReference type="EMBL" id="CAL4132565.1"/>
    </source>
</evidence>